<organism evidence="1">
    <name type="scientific">Cacopsylla melanoneura</name>
    <dbReference type="NCBI Taxonomy" id="428564"/>
    <lineage>
        <taxon>Eukaryota</taxon>
        <taxon>Metazoa</taxon>
        <taxon>Ecdysozoa</taxon>
        <taxon>Arthropoda</taxon>
        <taxon>Hexapoda</taxon>
        <taxon>Insecta</taxon>
        <taxon>Pterygota</taxon>
        <taxon>Neoptera</taxon>
        <taxon>Paraneoptera</taxon>
        <taxon>Hemiptera</taxon>
        <taxon>Sternorrhyncha</taxon>
        <taxon>Psylloidea</taxon>
        <taxon>Psyllidae</taxon>
        <taxon>Psyllinae</taxon>
        <taxon>Cacopsylla</taxon>
    </lineage>
</organism>
<proteinExistence type="predicted"/>
<dbReference type="EMBL" id="HBUF01560003">
    <property type="protein sequence ID" value="CAG6761877.1"/>
    <property type="molecule type" value="Transcribed_RNA"/>
</dbReference>
<sequence length="101" mass="11254">MGSVVPIRTMRMMERDVIKVTNSTGACPKYSISPTTNTPRSSSTLTTHNGSNICLRSNPWAWLFYSTHAISIRRPTIHSSVVTSLARRCIVICLYLLLIEA</sequence>
<dbReference type="AlphaFoldDB" id="A0A8D9EQD3"/>
<accession>A0A8D9EQD3</accession>
<reference evidence="1" key="1">
    <citation type="submission" date="2021-05" db="EMBL/GenBank/DDBJ databases">
        <authorList>
            <person name="Alioto T."/>
            <person name="Alioto T."/>
            <person name="Gomez Garrido J."/>
        </authorList>
    </citation>
    <scope>NUCLEOTIDE SEQUENCE</scope>
</reference>
<name>A0A8D9EQD3_9HEMI</name>
<protein>
    <submittedName>
        <fullName evidence="1">Uncharacterized protein</fullName>
    </submittedName>
</protein>
<evidence type="ECO:0000313" key="1">
    <source>
        <dbReference type="EMBL" id="CAG6761877.1"/>
    </source>
</evidence>